<dbReference type="Pfam" id="PF19762">
    <property type="entry name" value="DUF6249"/>
    <property type="match status" value="1"/>
</dbReference>
<feature type="transmembrane region" description="Helical" evidence="1">
    <location>
        <begin position="6"/>
        <end position="25"/>
    </location>
</feature>
<protein>
    <recommendedName>
        <fullName evidence="2">DUF6249 domain-containing protein</fullName>
    </recommendedName>
</protein>
<dbReference type="InterPro" id="IPR046216">
    <property type="entry name" value="DUF6249"/>
</dbReference>
<dbReference type="EMBL" id="QGHA01000007">
    <property type="protein sequence ID" value="PWK75846.1"/>
    <property type="molecule type" value="Genomic_DNA"/>
</dbReference>
<keyword evidence="1" id="KW-0472">Membrane</keyword>
<feature type="domain" description="DUF6249" evidence="2">
    <location>
        <begin position="8"/>
        <end position="105"/>
    </location>
</feature>
<evidence type="ECO:0000313" key="4">
    <source>
        <dbReference type="Proteomes" id="UP000245678"/>
    </source>
</evidence>
<dbReference type="AlphaFoldDB" id="A0A316H5W2"/>
<feature type="transmembrane region" description="Helical" evidence="1">
    <location>
        <begin position="85"/>
        <end position="104"/>
    </location>
</feature>
<gene>
    <name evidence="3" type="ORF">LX99_03577</name>
</gene>
<sequence>MKQLMPFIVVIVFFILIAIFILALYNYRLKKRIIDAGPLDENSTRFLAELGSGNEALKWGLVLLCAGIGLVIMQFIPYSAEDSPVPYGVEMIFISVGFIIYYLLRRRKV</sequence>
<feature type="transmembrane region" description="Helical" evidence="1">
    <location>
        <begin position="59"/>
        <end position="79"/>
    </location>
</feature>
<proteinExistence type="predicted"/>
<evidence type="ECO:0000256" key="1">
    <source>
        <dbReference type="SAM" id="Phobius"/>
    </source>
</evidence>
<evidence type="ECO:0000313" key="3">
    <source>
        <dbReference type="EMBL" id="PWK75846.1"/>
    </source>
</evidence>
<accession>A0A316H5W2</accession>
<keyword evidence="1" id="KW-1133">Transmembrane helix</keyword>
<reference evidence="3 4" key="1">
    <citation type="submission" date="2018-05" db="EMBL/GenBank/DDBJ databases">
        <title>Genomic Encyclopedia of Archaeal and Bacterial Type Strains, Phase II (KMG-II): from individual species to whole genera.</title>
        <authorList>
            <person name="Goeker M."/>
        </authorList>
    </citation>
    <scope>NUCLEOTIDE SEQUENCE [LARGE SCALE GENOMIC DNA]</scope>
    <source>
        <strain evidence="3 4">DSM 19975</strain>
    </source>
</reference>
<organism evidence="3 4">
    <name type="scientific">Mucilaginibacter oryzae</name>
    <dbReference type="NCBI Taxonomy" id="468058"/>
    <lineage>
        <taxon>Bacteria</taxon>
        <taxon>Pseudomonadati</taxon>
        <taxon>Bacteroidota</taxon>
        <taxon>Sphingobacteriia</taxon>
        <taxon>Sphingobacteriales</taxon>
        <taxon>Sphingobacteriaceae</taxon>
        <taxon>Mucilaginibacter</taxon>
    </lineage>
</organism>
<name>A0A316H5W2_9SPHI</name>
<keyword evidence="1" id="KW-0812">Transmembrane</keyword>
<evidence type="ECO:0000259" key="2">
    <source>
        <dbReference type="Pfam" id="PF19762"/>
    </source>
</evidence>
<dbReference type="Proteomes" id="UP000245678">
    <property type="component" value="Unassembled WGS sequence"/>
</dbReference>
<keyword evidence="4" id="KW-1185">Reference proteome</keyword>
<comment type="caution">
    <text evidence="3">The sequence shown here is derived from an EMBL/GenBank/DDBJ whole genome shotgun (WGS) entry which is preliminary data.</text>
</comment>
<dbReference type="RefSeq" id="WP_109609085.1">
    <property type="nucleotide sequence ID" value="NZ_QGHA01000007.1"/>
</dbReference>